<dbReference type="PANTHER" id="PTHR43655:SF2">
    <property type="entry name" value="AFG3 LIKE MATRIX AAA PEPTIDASE SUBUNIT 2, ISOFORM A"/>
    <property type="match status" value="1"/>
</dbReference>
<comment type="cofactor">
    <cofactor evidence="1">
        <name>Zn(2+)</name>
        <dbReference type="ChEBI" id="CHEBI:29105"/>
    </cofactor>
</comment>
<keyword evidence="7" id="KW-0067">ATP-binding</keyword>
<dbReference type="GO" id="GO:0046872">
    <property type="term" value="F:metal ion binding"/>
    <property type="evidence" value="ECO:0007669"/>
    <property type="project" value="UniProtKB-KW"/>
</dbReference>
<name>X1AWD9_9ZZZZ</name>
<protein>
    <recommendedName>
        <fullName evidence="9">Peptidase M41 domain-containing protein</fullName>
    </recommendedName>
</protein>
<keyword evidence="2" id="KW-0645">Protease</keyword>
<reference evidence="10" key="1">
    <citation type="journal article" date="2014" name="Front. Microbiol.">
        <title>High frequency of phylogenetically diverse reductive dehalogenase-homologous genes in deep subseafloor sedimentary metagenomes.</title>
        <authorList>
            <person name="Kawai M."/>
            <person name="Futagami T."/>
            <person name="Toyoda A."/>
            <person name="Takaki Y."/>
            <person name="Nishi S."/>
            <person name="Hori S."/>
            <person name="Arai W."/>
            <person name="Tsubouchi T."/>
            <person name="Morono Y."/>
            <person name="Uchiyama I."/>
            <person name="Ito T."/>
            <person name="Fujiyama A."/>
            <person name="Inagaki F."/>
            <person name="Takami H."/>
        </authorList>
    </citation>
    <scope>NUCLEOTIDE SEQUENCE</scope>
    <source>
        <strain evidence="10">Expedition CK06-06</strain>
    </source>
</reference>
<dbReference type="GO" id="GO:0005524">
    <property type="term" value="F:ATP binding"/>
    <property type="evidence" value="ECO:0007669"/>
    <property type="project" value="UniProtKB-KW"/>
</dbReference>
<keyword evidence="5" id="KW-0378">Hydrolase</keyword>
<evidence type="ECO:0000256" key="8">
    <source>
        <dbReference type="ARBA" id="ARBA00023049"/>
    </source>
</evidence>
<dbReference type="Pfam" id="PF01434">
    <property type="entry name" value="Peptidase_M41"/>
    <property type="match status" value="1"/>
</dbReference>
<keyword evidence="4" id="KW-0547">Nucleotide-binding</keyword>
<feature type="domain" description="Peptidase M41" evidence="9">
    <location>
        <begin position="35"/>
        <end position="223"/>
    </location>
</feature>
<dbReference type="FunFam" id="1.20.58.760:FF:000001">
    <property type="entry name" value="ATP-dependent zinc metalloprotease FtsH"/>
    <property type="match status" value="1"/>
</dbReference>
<keyword evidence="3" id="KW-0479">Metal-binding</keyword>
<dbReference type="PANTHER" id="PTHR43655">
    <property type="entry name" value="ATP-DEPENDENT PROTEASE"/>
    <property type="match status" value="1"/>
</dbReference>
<evidence type="ECO:0000313" key="10">
    <source>
        <dbReference type="EMBL" id="GAG76493.1"/>
    </source>
</evidence>
<evidence type="ECO:0000256" key="3">
    <source>
        <dbReference type="ARBA" id="ARBA00022723"/>
    </source>
</evidence>
<evidence type="ECO:0000256" key="1">
    <source>
        <dbReference type="ARBA" id="ARBA00001947"/>
    </source>
</evidence>
<dbReference type="EMBL" id="BART01013375">
    <property type="protein sequence ID" value="GAG76493.1"/>
    <property type="molecule type" value="Genomic_DNA"/>
</dbReference>
<gene>
    <name evidence="10" type="ORF">S01H4_27381</name>
</gene>
<proteinExistence type="predicted"/>
<evidence type="ECO:0000256" key="7">
    <source>
        <dbReference type="ARBA" id="ARBA00022840"/>
    </source>
</evidence>
<dbReference type="Gene3D" id="1.20.58.760">
    <property type="entry name" value="Peptidase M41"/>
    <property type="match status" value="1"/>
</dbReference>
<feature type="non-terminal residue" evidence="10">
    <location>
        <position position="237"/>
    </location>
</feature>
<comment type="caution">
    <text evidence="10">The sequence shown here is derived from an EMBL/GenBank/DDBJ whole genome shotgun (WGS) entry which is preliminary data.</text>
</comment>
<dbReference type="InterPro" id="IPR000642">
    <property type="entry name" value="Peptidase_M41"/>
</dbReference>
<evidence type="ECO:0000256" key="2">
    <source>
        <dbReference type="ARBA" id="ARBA00022670"/>
    </source>
</evidence>
<keyword evidence="6" id="KW-0862">Zinc</keyword>
<evidence type="ECO:0000259" key="9">
    <source>
        <dbReference type="Pfam" id="PF01434"/>
    </source>
</evidence>
<dbReference type="InterPro" id="IPR050928">
    <property type="entry name" value="ATP-dep_Zn_Metalloprotease"/>
</dbReference>
<dbReference type="AlphaFoldDB" id="X1AWD9"/>
<dbReference type="SUPFAM" id="SSF140990">
    <property type="entry name" value="FtsH protease domain-like"/>
    <property type="match status" value="1"/>
</dbReference>
<evidence type="ECO:0000256" key="4">
    <source>
        <dbReference type="ARBA" id="ARBA00022741"/>
    </source>
</evidence>
<accession>X1AWD9</accession>
<dbReference type="GO" id="GO:0004176">
    <property type="term" value="F:ATP-dependent peptidase activity"/>
    <property type="evidence" value="ECO:0007669"/>
    <property type="project" value="InterPro"/>
</dbReference>
<evidence type="ECO:0000256" key="5">
    <source>
        <dbReference type="ARBA" id="ARBA00022801"/>
    </source>
</evidence>
<feature type="non-terminal residue" evidence="10">
    <location>
        <position position="1"/>
    </location>
</feature>
<dbReference type="InterPro" id="IPR037219">
    <property type="entry name" value="Peptidase_M41-like"/>
</dbReference>
<sequence>AALLASRKGKKEIGMEELEAAIDRVIAGPERKSRLISEKEKEVIAYHESGHALVAKLLPNCDPVHKVSIIPRGNATLGYTLQLPTQDRYLISKLELMDKLSVLLGGRVAEDIVFKNVTTGAQNDLERATKLARQMVTEYGMSDTIGPITLGRKEHQIFLGRDISQERDYSEEIANKIDKEVRKIIENAYSRAKDILTKNRRKLKKIARNLMERETLEGKELDDLLNGIKLANLTKFK</sequence>
<dbReference type="GO" id="GO:0006508">
    <property type="term" value="P:proteolysis"/>
    <property type="evidence" value="ECO:0007669"/>
    <property type="project" value="UniProtKB-KW"/>
</dbReference>
<keyword evidence="8" id="KW-0482">Metalloprotease</keyword>
<evidence type="ECO:0000256" key="6">
    <source>
        <dbReference type="ARBA" id="ARBA00022833"/>
    </source>
</evidence>
<dbReference type="GO" id="GO:0004222">
    <property type="term" value="F:metalloendopeptidase activity"/>
    <property type="evidence" value="ECO:0007669"/>
    <property type="project" value="InterPro"/>
</dbReference>
<organism evidence="10">
    <name type="scientific">marine sediment metagenome</name>
    <dbReference type="NCBI Taxonomy" id="412755"/>
    <lineage>
        <taxon>unclassified sequences</taxon>
        <taxon>metagenomes</taxon>
        <taxon>ecological metagenomes</taxon>
    </lineage>
</organism>